<gene>
    <name evidence="1" type="ORF">BV898_16574</name>
</gene>
<evidence type="ECO:0000313" key="1">
    <source>
        <dbReference type="EMBL" id="OWA52112.1"/>
    </source>
</evidence>
<dbReference type="Proteomes" id="UP000192578">
    <property type="component" value="Unassembled WGS sequence"/>
</dbReference>
<dbReference type="AlphaFoldDB" id="A0A9X6NDR4"/>
<protein>
    <submittedName>
        <fullName evidence="1">Uncharacterized protein</fullName>
    </submittedName>
</protein>
<accession>A0A9X6NDR4</accession>
<keyword evidence="2" id="KW-1185">Reference proteome</keyword>
<comment type="caution">
    <text evidence="1">The sequence shown here is derived from an EMBL/GenBank/DDBJ whole genome shotgun (WGS) entry which is preliminary data.</text>
</comment>
<evidence type="ECO:0000313" key="2">
    <source>
        <dbReference type="Proteomes" id="UP000192578"/>
    </source>
</evidence>
<dbReference type="EMBL" id="MTYJ01000252">
    <property type="protein sequence ID" value="OWA52112.1"/>
    <property type="molecule type" value="Genomic_DNA"/>
</dbReference>
<sequence length="129" mass="14253">MESSLDAHLGLVDDAAGAWAVTSSLALFRRYEGHQISRYAAPGQPAWLRLGKKLCFIIEFQLHPTSPAELEIAFPSLDVMPTDLRSRPLASPARHCCARAEIQCHRVPSNQNAGSFTALRRGLLDGFFY</sequence>
<organism evidence="1 2">
    <name type="scientific">Hypsibius exemplaris</name>
    <name type="common">Freshwater tardigrade</name>
    <dbReference type="NCBI Taxonomy" id="2072580"/>
    <lineage>
        <taxon>Eukaryota</taxon>
        <taxon>Metazoa</taxon>
        <taxon>Ecdysozoa</taxon>
        <taxon>Tardigrada</taxon>
        <taxon>Eutardigrada</taxon>
        <taxon>Parachela</taxon>
        <taxon>Hypsibioidea</taxon>
        <taxon>Hypsibiidae</taxon>
        <taxon>Hypsibius</taxon>
    </lineage>
</organism>
<proteinExistence type="predicted"/>
<reference evidence="2" key="1">
    <citation type="submission" date="2017-01" db="EMBL/GenBank/DDBJ databases">
        <title>Comparative genomics of anhydrobiosis in the tardigrade Hypsibius dujardini.</title>
        <authorList>
            <person name="Yoshida Y."/>
            <person name="Koutsovoulos G."/>
            <person name="Laetsch D."/>
            <person name="Stevens L."/>
            <person name="Kumar S."/>
            <person name="Horikawa D."/>
            <person name="Ishino K."/>
            <person name="Komine S."/>
            <person name="Tomita M."/>
            <person name="Blaxter M."/>
            <person name="Arakawa K."/>
        </authorList>
    </citation>
    <scope>NUCLEOTIDE SEQUENCE [LARGE SCALE GENOMIC DNA]</scope>
    <source>
        <strain evidence="2">Z151</strain>
    </source>
</reference>
<name>A0A9X6NDR4_HYPEX</name>